<dbReference type="SUPFAM" id="SSF117281">
    <property type="entry name" value="Kelch motif"/>
    <property type="match status" value="1"/>
</dbReference>
<dbReference type="InterPro" id="IPR036047">
    <property type="entry name" value="F-box-like_dom_sf"/>
</dbReference>
<name>A0A059D9J7_EUCGR</name>
<dbReference type="Gene3D" id="2.120.10.80">
    <property type="entry name" value="Kelch-type beta propeller"/>
    <property type="match status" value="1"/>
</dbReference>
<protein>
    <recommendedName>
        <fullName evidence="1">F-box domain-containing protein</fullName>
    </recommendedName>
</protein>
<dbReference type="InterPro" id="IPR015915">
    <property type="entry name" value="Kelch-typ_b-propeller"/>
</dbReference>
<dbReference type="PANTHER" id="PTHR46407">
    <property type="entry name" value="OS02G0208700 PROTEIN"/>
    <property type="match status" value="1"/>
</dbReference>
<dbReference type="SMART" id="SM00256">
    <property type="entry name" value="FBOX"/>
    <property type="match status" value="1"/>
</dbReference>
<dbReference type="OrthoDB" id="191037at2759"/>
<dbReference type="SMART" id="SM00612">
    <property type="entry name" value="Kelch"/>
    <property type="match status" value="2"/>
</dbReference>
<sequence>MESFELSDLIPGLPGEIGLECLTRLPYASHPVASWVCRSWHQLLESREFYHHRRHLGYTRKVACLVQALPRPLPQPEADGSKPSDSPSYAITVFDPVGRTWERLDPVPGYPGGLPLFCQVAGCEGGKLVVMGGWDPASYDPVTDVFLYDIASRRWRRCAPMPSKRSFFAMGSLGGRIYVAGGHDENKNALRTAWAYDPWRDEWAELPPMTRERDECEGIVAGGVFWVVSGYGTDSQGEFEGSAEAYAGGEWRLAEGVWEAGRCPRSSVAGFRGDGRLVSWSESDSRVRVGPSGVALGDMTLVTGSEYQGAAQGFYVRAGQGGKFERVGDVPDEFGGFVQSGCCVEI</sequence>
<dbReference type="Gramene" id="KCW87081">
    <property type="protein sequence ID" value="KCW87081"/>
    <property type="gene ID" value="EUGRSUZ_B03615"/>
</dbReference>
<dbReference type="FunCoup" id="A0A059D9J7">
    <property type="interactions" value="16"/>
</dbReference>
<dbReference type="eggNOG" id="KOG1072">
    <property type="taxonomic scope" value="Eukaryota"/>
</dbReference>
<dbReference type="GO" id="GO:2000762">
    <property type="term" value="P:regulation of phenylpropanoid metabolic process"/>
    <property type="evidence" value="ECO:0007669"/>
    <property type="project" value="InterPro"/>
</dbReference>
<dbReference type="CDD" id="cd22152">
    <property type="entry name" value="F-box_AtAFR-like"/>
    <property type="match status" value="1"/>
</dbReference>
<dbReference type="Pfam" id="PF00646">
    <property type="entry name" value="F-box"/>
    <property type="match status" value="1"/>
</dbReference>
<reference evidence="2" key="1">
    <citation type="submission" date="2013-07" db="EMBL/GenBank/DDBJ databases">
        <title>The genome of Eucalyptus grandis.</title>
        <authorList>
            <person name="Schmutz J."/>
            <person name="Hayes R."/>
            <person name="Myburg A."/>
            <person name="Tuskan G."/>
            <person name="Grattapaglia D."/>
            <person name="Rokhsar D.S."/>
        </authorList>
    </citation>
    <scope>NUCLEOTIDE SEQUENCE</scope>
    <source>
        <tissue evidence="2">Leaf extractions</tissue>
    </source>
</reference>
<dbReference type="InterPro" id="IPR001810">
    <property type="entry name" value="F-box_dom"/>
</dbReference>
<dbReference type="EMBL" id="KK198754">
    <property type="protein sequence ID" value="KCW87081.1"/>
    <property type="molecule type" value="Genomic_DNA"/>
</dbReference>
<dbReference type="SUPFAM" id="SSF81383">
    <property type="entry name" value="F-box domain"/>
    <property type="match status" value="1"/>
</dbReference>
<dbReference type="Pfam" id="PF01344">
    <property type="entry name" value="Kelch_1"/>
    <property type="match status" value="2"/>
</dbReference>
<proteinExistence type="predicted"/>
<dbReference type="PANTHER" id="PTHR46407:SF6">
    <property type="entry name" value="F-BOX DOMAIN-CONTAINING PROTEIN"/>
    <property type="match status" value="1"/>
</dbReference>
<evidence type="ECO:0000313" key="2">
    <source>
        <dbReference type="EMBL" id="KCW87081.1"/>
    </source>
</evidence>
<dbReference type="InterPro" id="IPR006652">
    <property type="entry name" value="Kelch_1"/>
</dbReference>
<dbReference type="KEGG" id="egr:104433784"/>
<dbReference type="GO" id="GO:0080037">
    <property type="term" value="P:negative regulation of cytokinin-activated signaling pathway"/>
    <property type="evidence" value="ECO:0007669"/>
    <property type="project" value="InterPro"/>
</dbReference>
<gene>
    <name evidence="2" type="ORF">EUGRSUZ_B03615</name>
</gene>
<feature type="domain" description="F-box" evidence="1">
    <location>
        <begin position="13"/>
        <end position="53"/>
    </location>
</feature>
<dbReference type="AlphaFoldDB" id="A0A059D9J7"/>
<organism evidence="2">
    <name type="scientific">Eucalyptus grandis</name>
    <name type="common">Flooded gum</name>
    <dbReference type="NCBI Taxonomy" id="71139"/>
    <lineage>
        <taxon>Eukaryota</taxon>
        <taxon>Viridiplantae</taxon>
        <taxon>Streptophyta</taxon>
        <taxon>Embryophyta</taxon>
        <taxon>Tracheophyta</taxon>
        <taxon>Spermatophyta</taxon>
        <taxon>Magnoliopsida</taxon>
        <taxon>eudicotyledons</taxon>
        <taxon>Gunneridae</taxon>
        <taxon>Pentapetalae</taxon>
        <taxon>rosids</taxon>
        <taxon>malvids</taxon>
        <taxon>Myrtales</taxon>
        <taxon>Myrtaceae</taxon>
        <taxon>Myrtoideae</taxon>
        <taxon>Eucalypteae</taxon>
        <taxon>Eucalyptus</taxon>
    </lineage>
</organism>
<dbReference type="OMA" id="WCFIDSE"/>
<dbReference type="InterPro" id="IPR044595">
    <property type="entry name" value="KMD1-4"/>
</dbReference>
<dbReference type="InParanoid" id="A0A059D9J7"/>
<accession>A0A059D9J7</accession>
<evidence type="ECO:0000259" key="1">
    <source>
        <dbReference type="SMART" id="SM00256"/>
    </source>
</evidence>